<feature type="transmembrane region" description="Helical" evidence="1">
    <location>
        <begin position="32"/>
        <end position="49"/>
    </location>
</feature>
<keyword evidence="3" id="KW-1185">Reference proteome</keyword>
<dbReference type="eggNOG" id="ENOG5032HYH">
    <property type="taxonomic scope" value="Bacteria"/>
</dbReference>
<proteinExistence type="predicted"/>
<sequence length="88" mass="9760">MSRSRDEQLAAWTVETRRVGFKRRNWPVVRRLAALCTGLLLAGLAARLLGYAPALAAVCWIAAAVTGAVMLIWFFDPRRFRARPSGTS</sequence>
<keyword evidence="1" id="KW-0472">Membrane</keyword>
<name>A0A0A1WBJ0_9SPHN</name>
<reference evidence="2 3" key="1">
    <citation type="submission" date="2014-11" db="EMBL/GenBank/DDBJ databases">
        <title>Whole genome shotgun sequence of Sphingomonas parapaucimobilis NBRC 15100.</title>
        <authorList>
            <person name="Katano-Makiyama Y."/>
            <person name="Hosoyama A."/>
            <person name="Hashimoto M."/>
            <person name="Hosoyama Y."/>
            <person name="Noguchi M."/>
            <person name="Numata M."/>
            <person name="Tsuchikane K."/>
            <person name="Hirakata S."/>
            <person name="Uohara A."/>
            <person name="Shimodaira J."/>
            <person name="Ohji S."/>
            <person name="Ichikawa N."/>
            <person name="Kimura A."/>
            <person name="Yamazoe A."/>
            <person name="Fujita N."/>
        </authorList>
    </citation>
    <scope>NUCLEOTIDE SEQUENCE [LARGE SCALE GENOMIC DNA]</scope>
    <source>
        <strain evidence="2 3">NBRC 15100</strain>
    </source>
</reference>
<dbReference type="RefSeq" id="WP_042491045.1">
    <property type="nucleotide sequence ID" value="NZ_BBPI01000099.1"/>
</dbReference>
<evidence type="ECO:0000256" key="1">
    <source>
        <dbReference type="SAM" id="Phobius"/>
    </source>
</evidence>
<feature type="transmembrane region" description="Helical" evidence="1">
    <location>
        <begin position="55"/>
        <end position="75"/>
    </location>
</feature>
<dbReference type="Proteomes" id="UP000032305">
    <property type="component" value="Unassembled WGS sequence"/>
</dbReference>
<protein>
    <submittedName>
        <fullName evidence="2">Uncharacterized protein</fullName>
    </submittedName>
</protein>
<dbReference type="AlphaFoldDB" id="A0A0A1WBJ0"/>
<accession>A0A0A1WBJ0</accession>
<comment type="caution">
    <text evidence="2">The sequence shown here is derived from an EMBL/GenBank/DDBJ whole genome shotgun (WGS) entry which is preliminary data.</text>
</comment>
<evidence type="ECO:0000313" key="3">
    <source>
        <dbReference type="Proteomes" id="UP000032305"/>
    </source>
</evidence>
<evidence type="ECO:0000313" key="2">
    <source>
        <dbReference type="EMBL" id="GAM02800.1"/>
    </source>
</evidence>
<keyword evidence="1" id="KW-1133">Transmembrane helix</keyword>
<keyword evidence="1" id="KW-0812">Transmembrane</keyword>
<organism evidence="2 3">
    <name type="scientific">Sphingomonas parapaucimobilis NBRC 15100</name>
    <dbReference type="NCBI Taxonomy" id="1219049"/>
    <lineage>
        <taxon>Bacteria</taxon>
        <taxon>Pseudomonadati</taxon>
        <taxon>Pseudomonadota</taxon>
        <taxon>Alphaproteobacteria</taxon>
        <taxon>Sphingomonadales</taxon>
        <taxon>Sphingomonadaceae</taxon>
        <taxon>Sphingomonas</taxon>
    </lineage>
</organism>
<dbReference type="EMBL" id="BBPI01000099">
    <property type="protein sequence ID" value="GAM02800.1"/>
    <property type="molecule type" value="Genomic_DNA"/>
</dbReference>
<gene>
    <name evidence="2" type="ORF">SP5_099_00150</name>
</gene>